<name>A0A5M6BZD6_9TREE</name>
<dbReference type="PANTHER" id="PTHR11960">
    <property type="entry name" value="EUKARYOTIC TRANSLATION INITIATION FACTOR 4E RELATED"/>
    <property type="match status" value="1"/>
</dbReference>
<proteinExistence type="inferred from homology"/>
<evidence type="ECO:0000313" key="4">
    <source>
        <dbReference type="Proteomes" id="UP000322225"/>
    </source>
</evidence>
<feature type="compositionally biased region" description="Polar residues" evidence="2">
    <location>
        <begin position="12"/>
        <end position="37"/>
    </location>
</feature>
<dbReference type="PANTHER" id="PTHR11960:SF71">
    <property type="entry name" value="TRANSLATION INITIATION FACTOR 4E"/>
    <property type="match status" value="1"/>
</dbReference>
<reference evidence="3" key="1">
    <citation type="submission" date="2017-08" db="EMBL/GenBank/DDBJ databases">
        <authorList>
            <person name="Cuomo C."/>
            <person name="Billmyre B."/>
            <person name="Heitman J."/>
        </authorList>
    </citation>
    <scope>NUCLEOTIDE SEQUENCE</scope>
    <source>
        <strain evidence="3">CBS 12478</strain>
    </source>
</reference>
<feature type="compositionally biased region" description="Low complexity" evidence="2">
    <location>
        <begin position="142"/>
        <end position="158"/>
    </location>
</feature>
<feature type="compositionally biased region" description="Basic residues" evidence="2">
    <location>
        <begin position="171"/>
        <end position="187"/>
    </location>
</feature>
<dbReference type="OrthoDB" id="17977at2759"/>
<feature type="region of interest" description="Disordered" evidence="2">
    <location>
        <begin position="1"/>
        <end position="37"/>
    </location>
</feature>
<dbReference type="GeneID" id="43588835"/>
<keyword evidence="1" id="KW-0396">Initiation factor</keyword>
<dbReference type="Gene3D" id="3.30.760.10">
    <property type="entry name" value="RNA Cap, Translation Initiation Factor Eif4e"/>
    <property type="match status" value="1"/>
</dbReference>
<protein>
    <submittedName>
        <fullName evidence="3">Uncharacterized protein</fullName>
    </submittedName>
</protein>
<feature type="region of interest" description="Disordered" evidence="2">
    <location>
        <begin position="94"/>
        <end position="241"/>
    </location>
</feature>
<dbReference type="KEGG" id="ksn:43588835"/>
<comment type="similarity">
    <text evidence="1">Belongs to the eukaryotic initiation factor 4E family.</text>
</comment>
<dbReference type="Pfam" id="PF01652">
    <property type="entry name" value="IF4E"/>
    <property type="match status" value="1"/>
</dbReference>
<reference evidence="3" key="2">
    <citation type="submission" date="2024-01" db="EMBL/GenBank/DDBJ databases">
        <title>Comparative genomics of Cryptococcus and Kwoniella reveals pathogenesis evolution and contrasting modes of karyotype evolution via chromosome fusion or intercentromeric recombination.</title>
        <authorList>
            <person name="Coelho M.A."/>
            <person name="David-Palma M."/>
            <person name="Shea T."/>
            <person name="Bowers K."/>
            <person name="McGinley-Smith S."/>
            <person name="Mohammad A.W."/>
            <person name="Gnirke A."/>
            <person name="Yurkov A.M."/>
            <person name="Nowrousian M."/>
            <person name="Sun S."/>
            <person name="Cuomo C.A."/>
            <person name="Heitman J."/>
        </authorList>
    </citation>
    <scope>NUCLEOTIDE SEQUENCE</scope>
    <source>
        <strain evidence="3">CBS 12478</strain>
    </source>
</reference>
<dbReference type="InterPro" id="IPR023398">
    <property type="entry name" value="TIF_eIF4e-like"/>
</dbReference>
<organism evidence="3 4">
    <name type="scientific">Kwoniella shandongensis</name>
    <dbReference type="NCBI Taxonomy" id="1734106"/>
    <lineage>
        <taxon>Eukaryota</taxon>
        <taxon>Fungi</taxon>
        <taxon>Dikarya</taxon>
        <taxon>Basidiomycota</taxon>
        <taxon>Agaricomycotina</taxon>
        <taxon>Tremellomycetes</taxon>
        <taxon>Tremellales</taxon>
        <taxon>Cryptococcaceae</taxon>
        <taxon>Kwoniella</taxon>
    </lineage>
</organism>
<accession>A0A5M6BZD6</accession>
<feature type="compositionally biased region" description="Basic and acidic residues" evidence="2">
    <location>
        <begin position="124"/>
        <end position="141"/>
    </location>
</feature>
<dbReference type="GO" id="GO:0000340">
    <property type="term" value="F:RNA 7-methylguanosine cap binding"/>
    <property type="evidence" value="ECO:0007669"/>
    <property type="project" value="TreeGrafter"/>
</dbReference>
<gene>
    <name evidence="3" type="ORF">CI109_100542</name>
</gene>
<dbReference type="Proteomes" id="UP000322225">
    <property type="component" value="Chromosome 1"/>
</dbReference>
<dbReference type="SUPFAM" id="SSF55418">
    <property type="entry name" value="eIF4e-like"/>
    <property type="match status" value="1"/>
</dbReference>
<evidence type="ECO:0000256" key="1">
    <source>
        <dbReference type="RuleBase" id="RU004374"/>
    </source>
</evidence>
<feature type="compositionally biased region" description="Polar residues" evidence="2">
    <location>
        <begin position="291"/>
        <end position="318"/>
    </location>
</feature>
<keyword evidence="1" id="KW-0694">RNA-binding</keyword>
<dbReference type="RefSeq" id="XP_031861176.1">
    <property type="nucleotide sequence ID" value="XM_032004698.1"/>
</dbReference>
<feature type="region of interest" description="Disordered" evidence="2">
    <location>
        <begin position="280"/>
        <end position="347"/>
    </location>
</feature>
<evidence type="ECO:0000313" key="3">
    <source>
        <dbReference type="EMBL" id="WWD16117.1"/>
    </source>
</evidence>
<dbReference type="InterPro" id="IPR001040">
    <property type="entry name" value="TIF_eIF_4E"/>
</dbReference>
<keyword evidence="4" id="KW-1185">Reference proteome</keyword>
<dbReference type="AlphaFoldDB" id="A0A5M6BZD6"/>
<dbReference type="GO" id="GO:0016281">
    <property type="term" value="C:eukaryotic translation initiation factor 4F complex"/>
    <property type="evidence" value="ECO:0007669"/>
    <property type="project" value="TreeGrafter"/>
</dbReference>
<sequence>MHRKVILPSPAPAQTTESPTSSTPARPPETNTDTKPNQRFIASAAAQAAHDPEKLQRLINEMYLYEFNKAMTKDGIWYNMSLESARESPLAKAKFSIGQRSSERTFSIKVRDDHEGRMIAPPQSEKRKSTPRGKLEEEKGEGSSTSSSSITTTGTISEIEGEMDGSSKKTSERKKKKNSRKKVKGKKANAATDGRMQGLLVQQEEDDDDEENDEIVVDMKTKAKEGAVRNEDTEEGEIDMGISKAEFVPVATSETVRFHFMHDEDDGSLDDSLQNDVELTDSDDKEKTPMAHSTCTSPITSSDHIQLDENNGLPSNDSVPPFHSVMSSAGPTPPDSPPGDHVPSSIAVPTQNHTTFYTEPPMTPPPEIAIPIAATPATLPIIGTVFPPTPPSVHPLAQSWTLYFSDTSKKAQDTRQSSMAADPHPQRSSTDYSSGLVTIFTASTVEDLLGSWKALRRAIASAKRRPIEALGDPILRGGAGLGLHMMNDDNNFHMFVKGVKPMWEDAMCAKGGKIMIAGDTASMDQTFLEIVLLLIGGTIHDFCPPPPSKSNMICGAVISKRKLTRIEIWLGGKDVPDPEWVRSVTNFFERSFKGVRMYPYKPFGSK</sequence>
<feature type="compositionally biased region" description="Acidic residues" evidence="2">
    <location>
        <begin position="203"/>
        <end position="216"/>
    </location>
</feature>
<feature type="region of interest" description="Disordered" evidence="2">
    <location>
        <begin position="411"/>
        <end position="431"/>
    </location>
</feature>
<feature type="compositionally biased region" description="Basic and acidic residues" evidence="2">
    <location>
        <begin position="217"/>
        <end position="231"/>
    </location>
</feature>
<keyword evidence="1" id="KW-0648">Protein biosynthesis</keyword>
<evidence type="ECO:0000256" key="2">
    <source>
        <dbReference type="SAM" id="MobiDB-lite"/>
    </source>
</evidence>
<dbReference type="GO" id="GO:0003743">
    <property type="term" value="F:translation initiation factor activity"/>
    <property type="evidence" value="ECO:0007669"/>
    <property type="project" value="UniProtKB-KW"/>
</dbReference>
<dbReference type="EMBL" id="CP144051">
    <property type="protein sequence ID" value="WWD16117.1"/>
    <property type="molecule type" value="Genomic_DNA"/>
</dbReference>